<feature type="compositionally biased region" description="Low complexity" evidence="1">
    <location>
        <begin position="75"/>
        <end position="84"/>
    </location>
</feature>
<accession>A0A8S1L255</accession>
<dbReference type="OrthoDB" id="307943at2759"/>
<evidence type="ECO:0000256" key="1">
    <source>
        <dbReference type="SAM" id="MobiDB-lite"/>
    </source>
</evidence>
<dbReference type="AlphaFoldDB" id="A0A8S1L255"/>
<name>A0A8S1L255_9CILI</name>
<feature type="compositionally biased region" description="Polar residues" evidence="1">
    <location>
        <begin position="91"/>
        <end position="120"/>
    </location>
</feature>
<dbReference type="Proteomes" id="UP000692954">
    <property type="component" value="Unassembled WGS sequence"/>
</dbReference>
<sequence>MNFKLDSNIFENQDQSSLKQLISFLSLDIQFDGQQFQYKDDKQWAKFQQFRQSFNTLKEVFPNFKIKLKPKFQTIQQQKNQSQQSDKEFKNSSTQIQTDKSLPNSQTEKSNYKSFETPTDQGDSQFVQIHQKVQQINDSQKFNEDILTNSQYSNLQLRSEIDDLSLGSFHEFPQNSSILNQNLDSSIYGFDDKIQIKYQNEAFTIQLKDKNILYIIEQLFLEKWNLLIQQLNLNKQSMNCYKLQLNTDFFYINQEIQTFIESIILVEIQFCFYSCYTMKQQESKINQFLQSQQIHIAQVNDDFYLVSTQQSQSFLQDILSQIQENYRGYMLYFANIKPYSNYSDSNPILEKSRYLYYKKYLATEINQYGFNQYFNENFFFIEMNFSQIQENRELVEKYFKQYVGGFIKNLFLLKFSIQTTLESGQKLEKNFQSSIDSLKLKILFYKNNDDWILFGVNEDIMNLLSHLEKLQFTIKILQTQIEFDQHNYLFKFKGAQQKIDLNSVIKLLYEFGFQQVESKNLVFSSFKNKDLNFIYLIQILKFLCSIREQNNNKIALQTFHQKFITSIDNKDLKKEIACFSQINSGIIQQLQQQVLTLNIRSDIQQFPISQTISLNPIFLDEIIVDNNYQDFFNNLVKTNQKIQFQKISQGNYQIQCMNKQVVTQFQQYFDQFYSERLDLDRTSLSCFELSHYLQKEMKKRSIFWKITEEKQLYLITRNTESLKYIQELKQYKGKIIYMLSLNCQNFNEKIEFHELVLARTNYFKYKLLDFLKQLFKQIKEIEFREEQEISSFCIIHSNQVQYLDQCIEEIQKLIGSQIFLEIKTKPEFGKKFLEKIIVISDLYVSQIQQYSDYYIKILGNKNHFKQINQLIQNIQIQDEQFTNLNISFYIEQFLPYKNIIQKKQDRAKFKLYLESQGCILYDTNIKWKIEIRQQISKITIFSILAEWMNQEIIQTQKNQNLLNLVSREESLIQQNFSNIIFEDFEKTLFELIKNENNQINNDEIKIQDQVNLEDNFQKQGVNYKQQEVQFQQNFTDNQSQSETSYQDRQEIQPFDLQILAEFKKSAQQISLPINSKATQFLQDNNLHHKLIFLEPHVDQNYKKNFFKQTCDYVELYVIQKQDKIYEGTFSKRIIYWINAKKAIEKFIQSNHQNQILIFFKAKKSCNFTYLPNDQEKICLMEDNQVLPYIFGKKK</sequence>
<comment type="caution">
    <text evidence="2">The sequence shown here is derived from an EMBL/GenBank/DDBJ whole genome shotgun (WGS) entry which is preliminary data.</text>
</comment>
<reference evidence="2" key="1">
    <citation type="submission" date="2021-01" db="EMBL/GenBank/DDBJ databases">
        <authorList>
            <consortium name="Genoscope - CEA"/>
            <person name="William W."/>
        </authorList>
    </citation>
    <scope>NUCLEOTIDE SEQUENCE</scope>
</reference>
<dbReference type="EMBL" id="CAJJDN010000013">
    <property type="protein sequence ID" value="CAD8059483.1"/>
    <property type="molecule type" value="Genomic_DNA"/>
</dbReference>
<evidence type="ECO:0000313" key="3">
    <source>
        <dbReference type="Proteomes" id="UP000692954"/>
    </source>
</evidence>
<gene>
    <name evidence="2" type="ORF">PSON_ATCC_30995.1.T0130296</name>
</gene>
<organism evidence="2 3">
    <name type="scientific">Paramecium sonneborni</name>
    <dbReference type="NCBI Taxonomy" id="65129"/>
    <lineage>
        <taxon>Eukaryota</taxon>
        <taxon>Sar</taxon>
        <taxon>Alveolata</taxon>
        <taxon>Ciliophora</taxon>
        <taxon>Intramacronucleata</taxon>
        <taxon>Oligohymenophorea</taxon>
        <taxon>Peniculida</taxon>
        <taxon>Parameciidae</taxon>
        <taxon>Paramecium</taxon>
    </lineage>
</organism>
<feature type="region of interest" description="Disordered" evidence="1">
    <location>
        <begin position="75"/>
        <end position="120"/>
    </location>
</feature>
<evidence type="ECO:0000313" key="2">
    <source>
        <dbReference type="EMBL" id="CAD8059483.1"/>
    </source>
</evidence>
<keyword evidence="3" id="KW-1185">Reference proteome</keyword>
<proteinExistence type="predicted"/>
<protein>
    <submittedName>
        <fullName evidence="2">Uncharacterized protein</fullName>
    </submittedName>
</protein>